<dbReference type="Proteomes" id="UP001239111">
    <property type="component" value="Chromosome 4"/>
</dbReference>
<keyword evidence="2" id="KW-1185">Reference proteome</keyword>
<proteinExistence type="predicted"/>
<name>A0ACC2N4T3_9HYME</name>
<dbReference type="EMBL" id="CM056744">
    <property type="protein sequence ID" value="KAJ8665733.1"/>
    <property type="molecule type" value="Genomic_DNA"/>
</dbReference>
<comment type="caution">
    <text evidence="1">The sequence shown here is derived from an EMBL/GenBank/DDBJ whole genome shotgun (WGS) entry which is preliminary data.</text>
</comment>
<protein>
    <submittedName>
        <fullName evidence="1">Uncharacterized protein</fullName>
    </submittedName>
</protein>
<gene>
    <name evidence="1" type="ORF">QAD02_007395</name>
</gene>
<organism evidence="1 2">
    <name type="scientific">Eretmocerus hayati</name>
    <dbReference type="NCBI Taxonomy" id="131215"/>
    <lineage>
        <taxon>Eukaryota</taxon>
        <taxon>Metazoa</taxon>
        <taxon>Ecdysozoa</taxon>
        <taxon>Arthropoda</taxon>
        <taxon>Hexapoda</taxon>
        <taxon>Insecta</taxon>
        <taxon>Pterygota</taxon>
        <taxon>Neoptera</taxon>
        <taxon>Endopterygota</taxon>
        <taxon>Hymenoptera</taxon>
        <taxon>Apocrita</taxon>
        <taxon>Proctotrupomorpha</taxon>
        <taxon>Chalcidoidea</taxon>
        <taxon>Aphelinidae</taxon>
        <taxon>Aphelininae</taxon>
        <taxon>Eretmocerus</taxon>
    </lineage>
</organism>
<evidence type="ECO:0000313" key="2">
    <source>
        <dbReference type="Proteomes" id="UP001239111"/>
    </source>
</evidence>
<accession>A0ACC2N4T3</accession>
<reference evidence="1" key="1">
    <citation type="submission" date="2023-04" db="EMBL/GenBank/DDBJ databases">
        <title>A chromosome-level genome assembly of the parasitoid wasp Eretmocerus hayati.</title>
        <authorList>
            <person name="Zhong Y."/>
            <person name="Liu S."/>
            <person name="Liu Y."/>
        </authorList>
    </citation>
    <scope>NUCLEOTIDE SEQUENCE</scope>
    <source>
        <strain evidence="1">ZJU_SS_LIU_2023</strain>
    </source>
</reference>
<evidence type="ECO:0000313" key="1">
    <source>
        <dbReference type="EMBL" id="KAJ8665733.1"/>
    </source>
</evidence>
<sequence>MGERGGPLATSTQLSPMAQKLMISQTMLSQPSKGLAQEAPAESYAFATRAKSRKLGKPPIRTVPKACSTVETAVLAQFKKPRSSVKQVNVQEKEIAQKSLAEVKDATVSLPFYQKKPSSGSAGIFLTQEQLRDLQQRWNSGTFDPKDFSNIPQDSRTSTQSQRTLDSGKDTIDEDLDEDGDTRFD</sequence>